<reference evidence="2 3" key="1">
    <citation type="submission" date="2016-11" db="EMBL/GenBank/DDBJ databases">
        <authorList>
            <person name="Jaros S."/>
            <person name="Januszkiewicz K."/>
            <person name="Wedrychowicz H."/>
        </authorList>
    </citation>
    <scope>NUCLEOTIDE SEQUENCE [LARGE SCALE GENOMIC DNA]</scope>
    <source>
        <strain evidence="2 3">GAS242</strain>
    </source>
</reference>
<organism evidence="2 3">
    <name type="scientific">Bradyrhizobium erythrophlei</name>
    <dbReference type="NCBI Taxonomy" id="1437360"/>
    <lineage>
        <taxon>Bacteria</taxon>
        <taxon>Pseudomonadati</taxon>
        <taxon>Pseudomonadota</taxon>
        <taxon>Alphaproteobacteria</taxon>
        <taxon>Hyphomicrobiales</taxon>
        <taxon>Nitrobacteraceae</taxon>
        <taxon>Bradyrhizobium</taxon>
    </lineage>
</organism>
<proteinExistence type="predicted"/>
<accession>A0A1M5L980</accession>
<keyword evidence="1" id="KW-1133">Transmembrane helix</keyword>
<protein>
    <submittedName>
        <fullName evidence="2">Uncharacterized protein</fullName>
    </submittedName>
</protein>
<dbReference type="AlphaFoldDB" id="A0A1M5L980"/>
<gene>
    <name evidence="2" type="ORF">SAMN05444169_3311</name>
</gene>
<evidence type="ECO:0000256" key="1">
    <source>
        <dbReference type="SAM" id="Phobius"/>
    </source>
</evidence>
<name>A0A1M5L980_9BRAD</name>
<keyword evidence="1" id="KW-0472">Membrane</keyword>
<feature type="transmembrane region" description="Helical" evidence="1">
    <location>
        <begin position="24"/>
        <end position="42"/>
    </location>
</feature>
<dbReference type="Proteomes" id="UP000190675">
    <property type="component" value="Chromosome I"/>
</dbReference>
<dbReference type="EMBL" id="LT670818">
    <property type="protein sequence ID" value="SHG60983.1"/>
    <property type="molecule type" value="Genomic_DNA"/>
</dbReference>
<keyword evidence="1" id="KW-0812">Transmembrane</keyword>
<sequence>MRGTHRLTVNLQPSRAKVRWDRDFARSVVIVACVGLALLVAGCDPTRDSRYLREGIGTDLYWDGLPASTQLQDIYLANICSQALSRTARSIDTVSCDGLSLTPRDWGLLVQAGMNDIDLRCDAYLSWLYDRKSSKEPFLKELASIGGAAAGILKATDAGSTPIALTAIAFGLAAETFTNIDLRLVNAVDYTTVDSVVRDNRTRFRVNNLDLVIDNRPAAIYVLRNYLSICVPDSIEMSINNTVTVYHRGGPDALRMPPIGLRTAPATSATSAAVRGAVISDVRKRLPSEDFRPAGLDAKDIFNAQVEKALCVSQTGETKDQAVTNFLVGRGLVDPSSPQTAKVPKLNQLLKNVAADVSDCKKNGFRNAFEVGRYGATSDYPKGQVKLAIGELQDALRKKIGMQPTALPNKGELDSATRTAISDFRNKNNFDKQLGDQVDNKLYLKVTEP</sequence>
<evidence type="ECO:0000313" key="2">
    <source>
        <dbReference type="EMBL" id="SHG60983.1"/>
    </source>
</evidence>
<evidence type="ECO:0000313" key="3">
    <source>
        <dbReference type="Proteomes" id="UP000190675"/>
    </source>
</evidence>